<reference evidence="1" key="1">
    <citation type="submission" date="2020-08" db="EMBL/GenBank/DDBJ databases">
        <title>Multicomponent nature underlies the extraordinary mechanical properties of spider dragline silk.</title>
        <authorList>
            <person name="Kono N."/>
            <person name="Nakamura H."/>
            <person name="Mori M."/>
            <person name="Yoshida Y."/>
            <person name="Ohtoshi R."/>
            <person name="Malay A.D."/>
            <person name="Moran D.A.P."/>
            <person name="Tomita M."/>
            <person name="Numata K."/>
            <person name="Arakawa K."/>
        </authorList>
    </citation>
    <scope>NUCLEOTIDE SEQUENCE</scope>
</reference>
<dbReference type="Proteomes" id="UP000886998">
    <property type="component" value="Unassembled WGS sequence"/>
</dbReference>
<accession>A0A8X7BSG7</accession>
<name>A0A8X7BSG7_9ARAC</name>
<sequence length="98" mass="10888">MVPPCGEPGLKLPGKRNQLIEGLCASLQGYHSNSFHDAVRRRASSCSLSHFQTPRRIKFAIQVSSPFTPIDNETLATFSTSMTCKNDMECHRLAKHTV</sequence>
<evidence type="ECO:0000313" key="1">
    <source>
        <dbReference type="EMBL" id="GFY43156.1"/>
    </source>
</evidence>
<organism evidence="1 2">
    <name type="scientific">Trichonephila inaurata madagascariensis</name>
    <dbReference type="NCBI Taxonomy" id="2747483"/>
    <lineage>
        <taxon>Eukaryota</taxon>
        <taxon>Metazoa</taxon>
        <taxon>Ecdysozoa</taxon>
        <taxon>Arthropoda</taxon>
        <taxon>Chelicerata</taxon>
        <taxon>Arachnida</taxon>
        <taxon>Araneae</taxon>
        <taxon>Araneomorphae</taxon>
        <taxon>Entelegynae</taxon>
        <taxon>Araneoidea</taxon>
        <taxon>Nephilidae</taxon>
        <taxon>Trichonephila</taxon>
        <taxon>Trichonephila inaurata</taxon>
    </lineage>
</organism>
<dbReference type="EMBL" id="BMAV01003512">
    <property type="protein sequence ID" value="GFY43156.1"/>
    <property type="molecule type" value="Genomic_DNA"/>
</dbReference>
<dbReference type="AlphaFoldDB" id="A0A8X7BSG7"/>
<keyword evidence="2" id="KW-1185">Reference proteome</keyword>
<comment type="caution">
    <text evidence="1">The sequence shown here is derived from an EMBL/GenBank/DDBJ whole genome shotgun (WGS) entry which is preliminary data.</text>
</comment>
<gene>
    <name evidence="1" type="ORF">TNIN_315191</name>
</gene>
<evidence type="ECO:0000313" key="2">
    <source>
        <dbReference type="Proteomes" id="UP000886998"/>
    </source>
</evidence>
<proteinExistence type="predicted"/>
<protein>
    <submittedName>
        <fullName evidence="1">Uncharacterized protein</fullName>
    </submittedName>
</protein>